<dbReference type="GO" id="GO:0005634">
    <property type="term" value="C:nucleus"/>
    <property type="evidence" value="ECO:0007669"/>
    <property type="project" value="TreeGrafter"/>
</dbReference>
<accession>A0A0E0C2L3</accession>
<keyword evidence="1" id="KW-0479">Metal-binding</keyword>
<feature type="compositionally biased region" description="Basic residues" evidence="5">
    <location>
        <begin position="163"/>
        <end position="172"/>
    </location>
</feature>
<sequence>MTAGSSAYFGFQQLLNITGAGDGGEAAPPSGFSVPTMSTPSFDYYGQQQQLHVSLATPCAPVDIGPDFTELPDSWMSMLAALEDGDEDVTSGMRNNPNNGAPAAASMQEVNITGGDDEQAVIWSPPVDDPNLIRFADSLLNLTGNGLQPATTARPPSAERGRMKSSRRRRRSAVWQHMELDPTGKVASCRYCTKTLNAESRNGTSTITKHVVKCLTRNGHFNERDELIAKTMRRNRNTR</sequence>
<dbReference type="SMART" id="SM00614">
    <property type="entry name" value="ZnF_BED"/>
    <property type="match status" value="1"/>
</dbReference>
<keyword evidence="8" id="KW-1185">Reference proteome</keyword>
<evidence type="ECO:0000259" key="6">
    <source>
        <dbReference type="PROSITE" id="PS50808"/>
    </source>
</evidence>
<dbReference type="InterPro" id="IPR053031">
    <property type="entry name" value="Cuticle_assoc_protein"/>
</dbReference>
<dbReference type="Pfam" id="PF02892">
    <property type="entry name" value="zf-BED"/>
    <property type="match status" value="1"/>
</dbReference>
<dbReference type="EnsemblPlants" id="OMERI01G15820.1">
    <property type="protein sequence ID" value="OMERI01G15820.1"/>
    <property type="gene ID" value="OMERI01G15820"/>
</dbReference>
<keyword evidence="3" id="KW-0862">Zinc</keyword>
<dbReference type="PANTHER" id="PTHR34396:SF25">
    <property type="entry name" value="BOUNDARY ELEMENT ASSOCIATED FACTOR"/>
    <property type="match status" value="1"/>
</dbReference>
<dbReference type="Proteomes" id="UP000008021">
    <property type="component" value="Chromosome 1"/>
</dbReference>
<name>A0A0E0C2L3_9ORYZ</name>
<dbReference type="Gramene" id="OMERI01G15820.1">
    <property type="protein sequence ID" value="OMERI01G15820.1"/>
    <property type="gene ID" value="OMERI01G15820"/>
</dbReference>
<dbReference type="HOGENOM" id="CLU_1162694_0_0_1"/>
<proteinExistence type="predicted"/>
<evidence type="ECO:0000256" key="3">
    <source>
        <dbReference type="ARBA" id="ARBA00022833"/>
    </source>
</evidence>
<evidence type="ECO:0000256" key="1">
    <source>
        <dbReference type="ARBA" id="ARBA00022723"/>
    </source>
</evidence>
<evidence type="ECO:0000313" key="8">
    <source>
        <dbReference type="Proteomes" id="UP000008021"/>
    </source>
</evidence>
<reference evidence="7" key="1">
    <citation type="submission" date="2015-04" db="UniProtKB">
        <authorList>
            <consortium name="EnsemblPlants"/>
        </authorList>
    </citation>
    <scope>IDENTIFICATION</scope>
</reference>
<dbReference type="GO" id="GO:1990837">
    <property type="term" value="F:sequence-specific double-stranded DNA binding"/>
    <property type="evidence" value="ECO:0007669"/>
    <property type="project" value="TreeGrafter"/>
</dbReference>
<dbReference type="AlphaFoldDB" id="A0A0E0C2L3"/>
<feature type="domain" description="BED-type" evidence="6">
    <location>
        <begin position="169"/>
        <end position="227"/>
    </location>
</feature>
<dbReference type="GO" id="GO:0008270">
    <property type="term" value="F:zinc ion binding"/>
    <property type="evidence" value="ECO:0007669"/>
    <property type="project" value="UniProtKB-KW"/>
</dbReference>
<keyword evidence="2 4" id="KW-0863">Zinc-finger</keyword>
<organism evidence="7">
    <name type="scientific">Oryza meridionalis</name>
    <dbReference type="NCBI Taxonomy" id="40149"/>
    <lineage>
        <taxon>Eukaryota</taxon>
        <taxon>Viridiplantae</taxon>
        <taxon>Streptophyta</taxon>
        <taxon>Embryophyta</taxon>
        <taxon>Tracheophyta</taxon>
        <taxon>Spermatophyta</taxon>
        <taxon>Magnoliopsida</taxon>
        <taxon>Liliopsida</taxon>
        <taxon>Poales</taxon>
        <taxon>Poaceae</taxon>
        <taxon>BOP clade</taxon>
        <taxon>Oryzoideae</taxon>
        <taxon>Oryzeae</taxon>
        <taxon>Oryzinae</taxon>
        <taxon>Oryza</taxon>
    </lineage>
</organism>
<dbReference type="GO" id="GO:0006357">
    <property type="term" value="P:regulation of transcription by RNA polymerase II"/>
    <property type="evidence" value="ECO:0007669"/>
    <property type="project" value="TreeGrafter"/>
</dbReference>
<dbReference type="PROSITE" id="PS50808">
    <property type="entry name" value="ZF_BED"/>
    <property type="match status" value="1"/>
</dbReference>
<evidence type="ECO:0000256" key="5">
    <source>
        <dbReference type="SAM" id="MobiDB-lite"/>
    </source>
</evidence>
<dbReference type="PANTHER" id="PTHR34396">
    <property type="entry name" value="OS03G0264950 PROTEIN-RELATED"/>
    <property type="match status" value="1"/>
</dbReference>
<evidence type="ECO:0000256" key="4">
    <source>
        <dbReference type="PROSITE-ProRule" id="PRU00027"/>
    </source>
</evidence>
<evidence type="ECO:0000256" key="2">
    <source>
        <dbReference type="ARBA" id="ARBA00022771"/>
    </source>
</evidence>
<reference evidence="7" key="2">
    <citation type="submission" date="2018-05" db="EMBL/GenBank/DDBJ databases">
        <title>OmerRS3 (Oryza meridionalis Reference Sequence Version 3).</title>
        <authorList>
            <person name="Zhang J."/>
            <person name="Kudrna D."/>
            <person name="Lee S."/>
            <person name="Talag J."/>
            <person name="Welchert J."/>
            <person name="Wing R.A."/>
        </authorList>
    </citation>
    <scope>NUCLEOTIDE SEQUENCE [LARGE SCALE GENOMIC DNA]</scope>
    <source>
        <strain evidence="7">cv. OR44</strain>
    </source>
</reference>
<evidence type="ECO:0000313" key="7">
    <source>
        <dbReference type="EnsemblPlants" id="OMERI01G15820.1"/>
    </source>
</evidence>
<dbReference type="InterPro" id="IPR003656">
    <property type="entry name" value="Znf_BED"/>
</dbReference>
<protein>
    <recommendedName>
        <fullName evidence="6">BED-type domain-containing protein</fullName>
    </recommendedName>
</protein>
<feature type="region of interest" description="Disordered" evidence="5">
    <location>
        <begin position="144"/>
        <end position="172"/>
    </location>
</feature>